<protein>
    <submittedName>
        <fullName evidence="1">Uncharacterized protein</fullName>
    </submittedName>
</protein>
<accession>A0AAN3A742</accession>
<evidence type="ECO:0000313" key="1">
    <source>
        <dbReference type="EMBL" id="EDO10892.1"/>
    </source>
</evidence>
<evidence type="ECO:0000313" key="2">
    <source>
        <dbReference type="Proteomes" id="UP000005475"/>
    </source>
</evidence>
<dbReference type="AlphaFoldDB" id="A0AAN3A742"/>
<reference evidence="1 2" key="1">
    <citation type="submission" date="2007-03" db="EMBL/GenBank/DDBJ databases">
        <authorList>
            <person name="Fulton L."/>
            <person name="Clifton S."/>
            <person name="Fulton B."/>
            <person name="Xu J."/>
            <person name="Minx P."/>
            <person name="Pepin K.H."/>
            <person name="Johnson M."/>
            <person name="Thiruvilangam P."/>
            <person name="Bhonagiri V."/>
            <person name="Nash W.E."/>
            <person name="Mardis E.R."/>
            <person name="Wilson R.K."/>
        </authorList>
    </citation>
    <scope>NUCLEOTIDE SEQUENCE [LARGE SCALE GENOMIC DNA]</scope>
    <source>
        <strain evidence="2">ATCC 8483 / DSM 1896 / JCM 5824 / BCRC 10623 / CCUG 4943 / NCTC 11153</strain>
    </source>
</reference>
<name>A0AAN3A742_BACO1</name>
<reference evidence="2" key="2">
    <citation type="submission" date="2007-04" db="EMBL/GenBank/DDBJ databases">
        <title>Draft genome sequence of Bacteroides ovatus (ATCC 8483).</title>
        <authorList>
            <person name="Sudarsanam P."/>
            <person name="Ley R."/>
            <person name="Guruge J."/>
            <person name="Turnbaugh P.J."/>
            <person name="Mahowald M."/>
            <person name="Liep D."/>
            <person name="Gordon J."/>
        </authorList>
    </citation>
    <scope>NUCLEOTIDE SEQUENCE [LARGE SCALE GENOMIC DNA]</scope>
    <source>
        <strain evidence="2">ATCC 8483 / DSM 1896 / JCM 5824 / BCRC 10623 / CCUG 4943 / NCTC 11153</strain>
    </source>
</reference>
<comment type="caution">
    <text evidence="1">The sequence shown here is derived from an EMBL/GenBank/DDBJ whole genome shotgun (WGS) entry which is preliminary data.</text>
</comment>
<sequence length="46" mass="5051">MSTTDKSDNHLSSGNKKGGEFNLRLFCFSVFQGDSMLKSGIVCSYL</sequence>
<dbReference type="EMBL" id="AAXF02000051">
    <property type="protein sequence ID" value="EDO10892.1"/>
    <property type="molecule type" value="Genomic_DNA"/>
</dbReference>
<proteinExistence type="predicted"/>
<dbReference type="Proteomes" id="UP000005475">
    <property type="component" value="Unassembled WGS sequence"/>
</dbReference>
<gene>
    <name evidence="1" type="ORF">BACOVA_03525</name>
</gene>
<organism evidence="1 2">
    <name type="scientific">Bacteroides ovatus (strain ATCC 8483 / DSM 1896 / JCM 5824 / BCRC 10623 / CCUG 4943 / NCTC 11153)</name>
    <dbReference type="NCBI Taxonomy" id="411476"/>
    <lineage>
        <taxon>Bacteria</taxon>
        <taxon>Pseudomonadati</taxon>
        <taxon>Bacteroidota</taxon>
        <taxon>Bacteroidia</taxon>
        <taxon>Bacteroidales</taxon>
        <taxon>Bacteroidaceae</taxon>
        <taxon>Bacteroides</taxon>
    </lineage>
</organism>